<gene>
    <name evidence="7" type="ORF">BLA29_012205</name>
</gene>
<keyword evidence="2 5" id="KW-0812">Transmembrane</keyword>
<dbReference type="GO" id="GO:0006820">
    <property type="term" value="P:monoatomic anion transport"/>
    <property type="evidence" value="ECO:0007669"/>
    <property type="project" value="TreeGrafter"/>
</dbReference>
<name>A0A1Y3BM95_EURMA</name>
<dbReference type="InterPro" id="IPR036259">
    <property type="entry name" value="MFS_trans_sf"/>
</dbReference>
<dbReference type="Gene3D" id="1.20.1250.20">
    <property type="entry name" value="MFS general substrate transporter like domains"/>
    <property type="match status" value="1"/>
</dbReference>
<feature type="transmembrane region" description="Helical" evidence="5">
    <location>
        <begin position="38"/>
        <end position="58"/>
    </location>
</feature>
<keyword evidence="3 5" id="KW-1133">Transmembrane helix</keyword>
<evidence type="ECO:0000256" key="2">
    <source>
        <dbReference type="ARBA" id="ARBA00022692"/>
    </source>
</evidence>
<dbReference type="EMBL" id="MUJZ01010260">
    <property type="protein sequence ID" value="OTF82090.1"/>
    <property type="molecule type" value="Genomic_DNA"/>
</dbReference>
<dbReference type="GO" id="GO:0016020">
    <property type="term" value="C:membrane"/>
    <property type="evidence" value="ECO:0007669"/>
    <property type="project" value="UniProtKB-SubCell"/>
</dbReference>
<dbReference type="OrthoDB" id="2985014at2759"/>
<dbReference type="Proteomes" id="UP000194236">
    <property type="component" value="Unassembled WGS sequence"/>
</dbReference>
<dbReference type="InterPro" id="IPR050382">
    <property type="entry name" value="MFS_Na/Anion_cotransporter"/>
</dbReference>
<dbReference type="InterPro" id="IPR011701">
    <property type="entry name" value="MFS"/>
</dbReference>
<reference evidence="7 8" key="1">
    <citation type="submission" date="2017-03" db="EMBL/GenBank/DDBJ databases">
        <title>Genome Survey of Euroglyphus maynei.</title>
        <authorList>
            <person name="Arlian L.G."/>
            <person name="Morgan M.S."/>
            <person name="Rider S.D."/>
        </authorList>
    </citation>
    <scope>NUCLEOTIDE SEQUENCE [LARGE SCALE GENOMIC DNA]</scope>
    <source>
        <strain evidence="7">Arlian Lab</strain>
        <tissue evidence="7">Whole body</tissue>
    </source>
</reference>
<keyword evidence="4 5" id="KW-0472">Membrane</keyword>
<evidence type="ECO:0000256" key="4">
    <source>
        <dbReference type="ARBA" id="ARBA00023136"/>
    </source>
</evidence>
<comment type="caution">
    <text evidence="7">The sequence shown here is derived from an EMBL/GenBank/DDBJ whole genome shotgun (WGS) entry which is preliminary data.</text>
</comment>
<dbReference type="AlphaFoldDB" id="A0A1Y3BM95"/>
<dbReference type="PANTHER" id="PTHR11662">
    <property type="entry name" value="SOLUTE CARRIER FAMILY 17"/>
    <property type="match status" value="1"/>
</dbReference>
<evidence type="ECO:0000259" key="6">
    <source>
        <dbReference type="PROSITE" id="PS50850"/>
    </source>
</evidence>
<feature type="domain" description="Major facilitator superfamily (MFS) profile" evidence="6">
    <location>
        <begin position="1"/>
        <end position="159"/>
    </location>
</feature>
<feature type="non-terminal residue" evidence="7">
    <location>
        <position position="159"/>
    </location>
</feature>
<keyword evidence="8" id="KW-1185">Reference proteome</keyword>
<evidence type="ECO:0000313" key="7">
    <source>
        <dbReference type="EMBL" id="OTF82090.1"/>
    </source>
</evidence>
<evidence type="ECO:0000256" key="5">
    <source>
        <dbReference type="SAM" id="Phobius"/>
    </source>
</evidence>
<dbReference type="Pfam" id="PF07690">
    <property type="entry name" value="MFS_1"/>
    <property type="match status" value="1"/>
</dbReference>
<evidence type="ECO:0000313" key="8">
    <source>
        <dbReference type="Proteomes" id="UP000194236"/>
    </source>
</evidence>
<dbReference type="SUPFAM" id="SSF103473">
    <property type="entry name" value="MFS general substrate transporter"/>
    <property type="match status" value="1"/>
</dbReference>
<feature type="transmembrane region" description="Helical" evidence="5">
    <location>
        <begin position="7"/>
        <end position="26"/>
    </location>
</feature>
<sequence length="159" mass="17955">MERSRGTTFIYTGSQFGTVFTLPIAAQLNESSLGWPASFYLLGIIGIVWFILYAFLVFESPERHPFISQNEFDYIVNNNDSGGGCGGGKQNEQQKLSIPYREIFQSIPVYGLMLTHFGQNWAFLTILTYMPTYMKNVLHTNNTQNTIISGLPYLGQALF</sequence>
<dbReference type="PROSITE" id="PS50850">
    <property type="entry name" value="MFS"/>
    <property type="match status" value="1"/>
</dbReference>
<proteinExistence type="predicted"/>
<dbReference type="PANTHER" id="PTHR11662:SF399">
    <property type="entry name" value="FI19708P1-RELATED"/>
    <property type="match status" value="1"/>
</dbReference>
<protein>
    <recommendedName>
        <fullName evidence="6">Major facilitator superfamily (MFS) profile domain-containing protein</fullName>
    </recommendedName>
</protein>
<evidence type="ECO:0000256" key="1">
    <source>
        <dbReference type="ARBA" id="ARBA00004141"/>
    </source>
</evidence>
<organism evidence="7 8">
    <name type="scientific">Euroglyphus maynei</name>
    <name type="common">Mayne's house dust mite</name>
    <dbReference type="NCBI Taxonomy" id="6958"/>
    <lineage>
        <taxon>Eukaryota</taxon>
        <taxon>Metazoa</taxon>
        <taxon>Ecdysozoa</taxon>
        <taxon>Arthropoda</taxon>
        <taxon>Chelicerata</taxon>
        <taxon>Arachnida</taxon>
        <taxon>Acari</taxon>
        <taxon>Acariformes</taxon>
        <taxon>Sarcoptiformes</taxon>
        <taxon>Astigmata</taxon>
        <taxon>Psoroptidia</taxon>
        <taxon>Analgoidea</taxon>
        <taxon>Pyroglyphidae</taxon>
        <taxon>Pyroglyphinae</taxon>
        <taxon>Euroglyphus</taxon>
    </lineage>
</organism>
<dbReference type="GO" id="GO:0022857">
    <property type="term" value="F:transmembrane transporter activity"/>
    <property type="evidence" value="ECO:0007669"/>
    <property type="project" value="InterPro"/>
</dbReference>
<evidence type="ECO:0000256" key="3">
    <source>
        <dbReference type="ARBA" id="ARBA00022989"/>
    </source>
</evidence>
<comment type="subcellular location">
    <subcellularLocation>
        <location evidence="1">Membrane</location>
        <topology evidence="1">Multi-pass membrane protein</topology>
    </subcellularLocation>
</comment>
<dbReference type="InterPro" id="IPR020846">
    <property type="entry name" value="MFS_dom"/>
</dbReference>
<accession>A0A1Y3BM95</accession>